<gene>
    <name evidence="1" type="ORF">GMARGA_LOCUS42895</name>
</gene>
<feature type="non-terminal residue" evidence="1">
    <location>
        <position position="42"/>
    </location>
</feature>
<feature type="non-terminal residue" evidence="1">
    <location>
        <position position="1"/>
    </location>
</feature>
<organism evidence="1 2">
    <name type="scientific">Gigaspora margarita</name>
    <dbReference type="NCBI Taxonomy" id="4874"/>
    <lineage>
        <taxon>Eukaryota</taxon>
        <taxon>Fungi</taxon>
        <taxon>Fungi incertae sedis</taxon>
        <taxon>Mucoromycota</taxon>
        <taxon>Glomeromycotina</taxon>
        <taxon>Glomeromycetes</taxon>
        <taxon>Diversisporales</taxon>
        <taxon>Gigasporaceae</taxon>
        <taxon>Gigaspora</taxon>
    </lineage>
</organism>
<reference evidence="1 2" key="1">
    <citation type="submission" date="2021-06" db="EMBL/GenBank/DDBJ databases">
        <authorList>
            <person name="Kallberg Y."/>
            <person name="Tangrot J."/>
            <person name="Rosling A."/>
        </authorList>
    </citation>
    <scope>NUCLEOTIDE SEQUENCE [LARGE SCALE GENOMIC DNA]</scope>
    <source>
        <strain evidence="1 2">120-4 pot B 10/14</strain>
    </source>
</reference>
<sequence>KIIPKFEPNNTDIKELKERLEKIRNCKPNSDHNIYLAKAICQ</sequence>
<evidence type="ECO:0000313" key="2">
    <source>
        <dbReference type="Proteomes" id="UP000789901"/>
    </source>
</evidence>
<protein>
    <submittedName>
        <fullName evidence="1">12930_t:CDS:1</fullName>
    </submittedName>
</protein>
<accession>A0ABN7XFS8</accession>
<proteinExistence type="predicted"/>
<keyword evidence="2" id="KW-1185">Reference proteome</keyword>
<dbReference type="EMBL" id="CAJVQB010132962">
    <property type="protein sequence ID" value="CAG8854074.1"/>
    <property type="molecule type" value="Genomic_DNA"/>
</dbReference>
<dbReference type="Proteomes" id="UP000789901">
    <property type="component" value="Unassembled WGS sequence"/>
</dbReference>
<comment type="caution">
    <text evidence="1">The sequence shown here is derived from an EMBL/GenBank/DDBJ whole genome shotgun (WGS) entry which is preliminary data.</text>
</comment>
<evidence type="ECO:0000313" key="1">
    <source>
        <dbReference type="EMBL" id="CAG8854074.1"/>
    </source>
</evidence>
<name>A0ABN7XFS8_GIGMA</name>